<feature type="domain" description="Peptidase M3A/M3B catalytic" evidence="8">
    <location>
        <begin position="225"/>
        <end position="687"/>
    </location>
</feature>
<evidence type="ECO:0000256" key="2">
    <source>
        <dbReference type="ARBA" id="ARBA00022670"/>
    </source>
</evidence>
<name>A0A0F6QZ50_9CORY</name>
<dbReference type="GO" id="GO:0005829">
    <property type="term" value="C:cytosol"/>
    <property type="evidence" value="ECO:0007669"/>
    <property type="project" value="TreeGrafter"/>
</dbReference>
<dbReference type="InterPro" id="IPR001567">
    <property type="entry name" value="Pept_M3A_M3B_dom"/>
</dbReference>
<dbReference type="GO" id="GO:0046872">
    <property type="term" value="F:metal ion binding"/>
    <property type="evidence" value="ECO:0007669"/>
    <property type="project" value="UniProtKB-UniRule"/>
</dbReference>
<accession>A0A0F6QZ50</accession>
<keyword evidence="10" id="KW-1185">Reference proteome</keyword>
<dbReference type="HOGENOM" id="CLU_001805_4_0_11"/>
<evidence type="ECO:0000256" key="6">
    <source>
        <dbReference type="ARBA" id="ARBA00023049"/>
    </source>
</evidence>
<dbReference type="GO" id="GO:0006508">
    <property type="term" value="P:proteolysis"/>
    <property type="evidence" value="ECO:0007669"/>
    <property type="project" value="UniProtKB-KW"/>
</dbReference>
<dbReference type="EMBL" id="CP011312">
    <property type="protein sequence ID" value="AKE40937.1"/>
    <property type="molecule type" value="Genomic_DNA"/>
</dbReference>
<keyword evidence="9" id="KW-0121">Carboxypeptidase</keyword>
<keyword evidence="5 7" id="KW-0862">Zinc</keyword>
<dbReference type="InterPro" id="IPR045090">
    <property type="entry name" value="Pept_M3A_M3B"/>
</dbReference>
<sequence length="692" mass="76744">MTNPLLNSSELPYHLPPFAEITIDHYRPAFEQALARHKEEIIQITTSQAAPTWSNTVEALEASGQDLARVSAVFFNLYSTDANEEMNEIAAWVAPLLSEHSDSIYLNQELLARFKAVDIPNDGESQRLYEHWMRQFARHGALLNDDDRKQLSEINARLSVLADEFGRNLLAETRELAVIFVAKDELAGLSAERIASAAKDAEQHGQSGFVLPLGLPSVQDEQASLHSKQSREKLYQASLARGMKSNPEVLLEIVRLRAKKAALLGYKNHAEYVIEEETAESVAAVHDLLYSLSPQAATNARNEHKLLSEAARLAADTSGKQIGDQETLVGAADWPYWEAQVRARDFHLDEDELSAYFPLRQALVDGVFFAAARLYGISISARKDLSGYADDVEVWEVKDADGSGLGLFITDYYARPSKRGGAWMSEFVSQSQLLATKPVVVNVMGITKPADGSDALLSIDQLRTLFHEFGHGLHGLLSQVRYPSFSGTNVPRDYVEFPSQINENWAFEPTVLKNYARHVVTGEVIPDRLVSAMNKARQFGQGFATSEYLAAAIIDLAWHTVSVEEADLLTPADIESFEHKALEDAGLTVPGIAPRYRSTYFNHIFAGGYSAGYYSYLWAEALDADGFDWFITSKAAGDYADEVSVRRAGERFRQLVLSRGGADDFKTAFENLRGREKDVEPLLKRRGLSGAV</sequence>
<evidence type="ECO:0000256" key="1">
    <source>
        <dbReference type="ARBA" id="ARBA00006040"/>
    </source>
</evidence>
<proteinExistence type="inferred from homology"/>
<dbReference type="RefSeq" id="WP_046439051.1">
    <property type="nucleotide sequence ID" value="NZ_CP011312.1"/>
</dbReference>
<dbReference type="Gene3D" id="3.40.390.10">
    <property type="entry name" value="Collagenase (Catalytic Domain)"/>
    <property type="match status" value="1"/>
</dbReference>
<dbReference type="PANTHER" id="PTHR43660">
    <property type="entry name" value="DIPEPTIDYL CARBOXYPEPTIDASE"/>
    <property type="match status" value="1"/>
</dbReference>
<dbReference type="EC" id="3.4.15.5" evidence="9"/>
<dbReference type="Pfam" id="PF01432">
    <property type="entry name" value="Peptidase_M3"/>
    <property type="match status" value="1"/>
</dbReference>
<dbReference type="PANTHER" id="PTHR43660:SF1">
    <property type="entry name" value="DIPEPTIDYL CARBOXYPEPTIDASE"/>
    <property type="match status" value="1"/>
</dbReference>
<evidence type="ECO:0000256" key="3">
    <source>
        <dbReference type="ARBA" id="ARBA00022723"/>
    </source>
</evidence>
<dbReference type="KEGG" id="cku:UL82_03650"/>
<keyword evidence="3 7" id="KW-0479">Metal-binding</keyword>
<evidence type="ECO:0000313" key="10">
    <source>
        <dbReference type="Proteomes" id="UP000033457"/>
    </source>
</evidence>
<dbReference type="FunFam" id="3.40.390.10:FF:000009">
    <property type="entry name" value="Oligopeptidase A"/>
    <property type="match status" value="1"/>
</dbReference>
<dbReference type="Proteomes" id="UP000033457">
    <property type="component" value="Chromosome"/>
</dbReference>
<dbReference type="GO" id="GO:0004222">
    <property type="term" value="F:metalloendopeptidase activity"/>
    <property type="evidence" value="ECO:0007669"/>
    <property type="project" value="InterPro"/>
</dbReference>
<dbReference type="AlphaFoldDB" id="A0A0F6QZ50"/>
<keyword evidence="4 7" id="KW-0378">Hydrolase</keyword>
<dbReference type="GO" id="GO:0008241">
    <property type="term" value="F:peptidyl-dipeptidase activity"/>
    <property type="evidence" value="ECO:0007669"/>
    <property type="project" value="UniProtKB-EC"/>
</dbReference>
<comment type="similarity">
    <text evidence="1 7">Belongs to the peptidase M3 family.</text>
</comment>
<gene>
    <name evidence="9" type="primary">dcp</name>
    <name evidence="9" type="ORF">UL82_03650</name>
</gene>
<dbReference type="STRING" id="35755.UL82_03650"/>
<dbReference type="GO" id="GO:0004180">
    <property type="term" value="F:carboxypeptidase activity"/>
    <property type="evidence" value="ECO:0007669"/>
    <property type="project" value="UniProtKB-KW"/>
</dbReference>
<dbReference type="InterPro" id="IPR024077">
    <property type="entry name" value="Neurolysin/TOP_dom2"/>
</dbReference>
<evidence type="ECO:0000256" key="5">
    <source>
        <dbReference type="ARBA" id="ARBA00022833"/>
    </source>
</evidence>
<protein>
    <submittedName>
        <fullName evidence="9">Zn-dependent oligopeptidase</fullName>
        <ecNumber evidence="9">3.4.15.5</ecNumber>
    </submittedName>
</protein>
<keyword evidence="2 7" id="KW-0645">Protease</keyword>
<comment type="cofactor">
    <cofactor evidence="7">
        <name>Zn(2+)</name>
        <dbReference type="ChEBI" id="CHEBI:29105"/>
    </cofactor>
    <text evidence="7">Binds 1 zinc ion.</text>
</comment>
<dbReference type="SUPFAM" id="SSF55486">
    <property type="entry name" value="Metalloproteases ('zincins'), catalytic domain"/>
    <property type="match status" value="1"/>
</dbReference>
<dbReference type="InterPro" id="IPR034005">
    <property type="entry name" value="M3A_DCP"/>
</dbReference>
<dbReference type="CDD" id="cd06456">
    <property type="entry name" value="M3A_DCP"/>
    <property type="match status" value="1"/>
</dbReference>
<keyword evidence="6 7" id="KW-0482">Metalloprotease</keyword>
<reference evidence="9 10" key="1">
    <citation type="journal article" date="2015" name="Genome Announc.">
        <title>Complete Genome Sequence of Corynebacterium kutscheri DSM 20755, a Corynebacterial Type Strain with Remarkably Low G+C Content of Chromosomal DNA.</title>
        <authorList>
            <person name="Ruckert C."/>
            <person name="Albersmeier A."/>
            <person name="Winkler A."/>
            <person name="Tauch A."/>
        </authorList>
    </citation>
    <scope>NUCLEOTIDE SEQUENCE [LARGE SCALE GENOMIC DNA]</scope>
    <source>
        <strain evidence="9 10">DSM 20755</strain>
    </source>
</reference>
<dbReference type="OrthoDB" id="9773538at2"/>
<evidence type="ECO:0000313" key="9">
    <source>
        <dbReference type="EMBL" id="AKE40937.1"/>
    </source>
</evidence>
<evidence type="ECO:0000259" key="8">
    <source>
        <dbReference type="Pfam" id="PF01432"/>
    </source>
</evidence>
<evidence type="ECO:0000256" key="7">
    <source>
        <dbReference type="RuleBase" id="RU003435"/>
    </source>
</evidence>
<organism evidence="9 10">
    <name type="scientific">Corynebacterium kutscheri</name>
    <dbReference type="NCBI Taxonomy" id="35755"/>
    <lineage>
        <taxon>Bacteria</taxon>
        <taxon>Bacillati</taxon>
        <taxon>Actinomycetota</taxon>
        <taxon>Actinomycetes</taxon>
        <taxon>Mycobacteriales</taxon>
        <taxon>Corynebacteriaceae</taxon>
        <taxon>Corynebacterium</taxon>
    </lineage>
</organism>
<dbReference type="Gene3D" id="1.10.1370.10">
    <property type="entry name" value="Neurolysin, domain 3"/>
    <property type="match status" value="1"/>
</dbReference>
<evidence type="ECO:0000256" key="4">
    <source>
        <dbReference type="ARBA" id="ARBA00022801"/>
    </source>
</evidence>
<dbReference type="InterPro" id="IPR024079">
    <property type="entry name" value="MetalloPept_cat_dom_sf"/>
</dbReference>